<proteinExistence type="predicted"/>
<sequence>MDTFSKTIECPHCGQHVSFQFDMSNGDQDYYEDCSACCNAIHLNTHIDELRQKVELKVDADDEQIY</sequence>
<organism evidence="1 2">
    <name type="scientific">Psychrosphaera haliotis</name>
    <dbReference type="NCBI Taxonomy" id="555083"/>
    <lineage>
        <taxon>Bacteria</taxon>
        <taxon>Pseudomonadati</taxon>
        <taxon>Pseudomonadota</taxon>
        <taxon>Gammaproteobacteria</taxon>
        <taxon>Alteromonadales</taxon>
        <taxon>Pseudoalteromonadaceae</taxon>
        <taxon>Psychrosphaera</taxon>
    </lineage>
</organism>
<dbReference type="PIRSF" id="PIRSF037225">
    <property type="entry name" value="UCP037225"/>
    <property type="match status" value="1"/>
</dbReference>
<evidence type="ECO:0000313" key="1">
    <source>
        <dbReference type="EMBL" id="MUH71023.1"/>
    </source>
</evidence>
<dbReference type="Pfam" id="PF14255">
    <property type="entry name" value="Zn_ribbon_21"/>
    <property type="match status" value="1"/>
</dbReference>
<dbReference type="RefSeq" id="WP_155693391.1">
    <property type="nucleotide sequence ID" value="NZ_WOCD01000001.1"/>
</dbReference>
<dbReference type="OrthoDB" id="9814566at2"/>
<accession>A0A6N8F434</accession>
<gene>
    <name evidence="1" type="ORF">GNP35_00030</name>
</gene>
<dbReference type="InterPro" id="IPR017143">
    <property type="entry name" value="UCP037225"/>
</dbReference>
<name>A0A6N8F434_9GAMM</name>
<evidence type="ECO:0000313" key="2">
    <source>
        <dbReference type="Proteomes" id="UP000439994"/>
    </source>
</evidence>
<dbReference type="Proteomes" id="UP000439994">
    <property type="component" value="Unassembled WGS sequence"/>
</dbReference>
<dbReference type="EMBL" id="WOCD01000001">
    <property type="protein sequence ID" value="MUH71023.1"/>
    <property type="molecule type" value="Genomic_DNA"/>
</dbReference>
<dbReference type="AlphaFoldDB" id="A0A6N8F434"/>
<keyword evidence="2" id="KW-1185">Reference proteome</keyword>
<reference evidence="1 2" key="1">
    <citation type="submission" date="2019-11" db="EMBL/GenBank/DDBJ databases">
        <title>P. haliotis isolates from Z. marina roots.</title>
        <authorList>
            <person name="Cohen M."/>
            <person name="Jospin G."/>
            <person name="Eisen J.A."/>
            <person name="Coil D.A."/>
        </authorList>
    </citation>
    <scope>NUCLEOTIDE SEQUENCE [LARGE SCALE GENOMIC DNA]</scope>
    <source>
        <strain evidence="1 2">UCD-MCMsp1aY</strain>
    </source>
</reference>
<comment type="caution">
    <text evidence="1">The sequence shown here is derived from an EMBL/GenBank/DDBJ whole genome shotgun (WGS) entry which is preliminary data.</text>
</comment>
<protein>
    <submittedName>
        <fullName evidence="1">CPXCG motif-containing cysteine-rich protein</fullName>
    </submittedName>
</protein>
<dbReference type="InterPro" id="IPR025990">
    <property type="entry name" value="zinc_ribbon_bacterial"/>
</dbReference>